<keyword evidence="1" id="KW-0229">DNA integration</keyword>
<accession>A0A1G9UQV3</accession>
<dbReference type="Proteomes" id="UP000199107">
    <property type="component" value="Unassembled WGS sequence"/>
</dbReference>
<evidence type="ECO:0000256" key="2">
    <source>
        <dbReference type="ARBA" id="ARBA00023172"/>
    </source>
</evidence>
<dbReference type="EMBL" id="FNGH01000016">
    <property type="protein sequence ID" value="SDM62348.1"/>
    <property type="molecule type" value="Genomic_DNA"/>
</dbReference>
<proteinExistence type="predicted"/>
<dbReference type="GO" id="GO:0003677">
    <property type="term" value="F:DNA binding"/>
    <property type="evidence" value="ECO:0007669"/>
    <property type="project" value="InterPro"/>
</dbReference>
<dbReference type="SUPFAM" id="SSF56349">
    <property type="entry name" value="DNA breaking-rejoining enzymes"/>
    <property type="match status" value="1"/>
</dbReference>
<dbReference type="PANTHER" id="PTHR30349">
    <property type="entry name" value="PHAGE INTEGRASE-RELATED"/>
    <property type="match status" value="1"/>
</dbReference>
<evidence type="ECO:0000313" key="5">
    <source>
        <dbReference type="Proteomes" id="UP000199107"/>
    </source>
</evidence>
<dbReference type="InterPro" id="IPR011010">
    <property type="entry name" value="DNA_brk_join_enz"/>
</dbReference>
<evidence type="ECO:0000259" key="3">
    <source>
        <dbReference type="PROSITE" id="PS51898"/>
    </source>
</evidence>
<dbReference type="OrthoDB" id="9801717at2"/>
<reference evidence="5" key="1">
    <citation type="submission" date="2016-10" db="EMBL/GenBank/DDBJ databases">
        <authorList>
            <person name="Varghese N."/>
            <person name="Submissions S."/>
        </authorList>
    </citation>
    <scope>NUCLEOTIDE SEQUENCE [LARGE SCALE GENOMIC DNA]</scope>
    <source>
        <strain evidence="5">AAP</strain>
    </source>
</reference>
<dbReference type="AlphaFoldDB" id="A0A1G9UQV3"/>
<dbReference type="InterPro" id="IPR002104">
    <property type="entry name" value="Integrase_catalytic"/>
</dbReference>
<protein>
    <submittedName>
        <fullName evidence="4">Phage integrase family protein</fullName>
    </submittedName>
</protein>
<dbReference type="GO" id="GO:0015074">
    <property type="term" value="P:DNA integration"/>
    <property type="evidence" value="ECO:0007669"/>
    <property type="project" value="UniProtKB-KW"/>
</dbReference>
<organism evidence="4 5">
    <name type="scientific">Franzmannia pantelleriensis</name>
    <dbReference type="NCBI Taxonomy" id="48727"/>
    <lineage>
        <taxon>Bacteria</taxon>
        <taxon>Pseudomonadati</taxon>
        <taxon>Pseudomonadota</taxon>
        <taxon>Gammaproteobacteria</taxon>
        <taxon>Oceanospirillales</taxon>
        <taxon>Halomonadaceae</taxon>
        <taxon>Franzmannia</taxon>
    </lineage>
</organism>
<evidence type="ECO:0000256" key="1">
    <source>
        <dbReference type="ARBA" id="ARBA00022908"/>
    </source>
</evidence>
<dbReference type="STRING" id="48727.SAMN05192555_1162"/>
<dbReference type="GO" id="GO:0006310">
    <property type="term" value="P:DNA recombination"/>
    <property type="evidence" value="ECO:0007669"/>
    <property type="project" value="UniProtKB-KW"/>
</dbReference>
<name>A0A1G9UQV3_9GAMM</name>
<dbReference type="InterPro" id="IPR050090">
    <property type="entry name" value="Tyrosine_recombinase_XerCD"/>
</dbReference>
<dbReference type="Gene3D" id="1.10.443.10">
    <property type="entry name" value="Intergrase catalytic core"/>
    <property type="match status" value="1"/>
</dbReference>
<dbReference type="PROSITE" id="PS51898">
    <property type="entry name" value="TYR_RECOMBINASE"/>
    <property type="match status" value="1"/>
</dbReference>
<evidence type="ECO:0000313" key="4">
    <source>
        <dbReference type="EMBL" id="SDM62348.1"/>
    </source>
</evidence>
<sequence length="157" mass="17544">MRFPCRTTLLPASCIPALQHQISTAKQQLNYRLQYCRVPVTLPHALDRKYPNAGISVAWQWLFPATRPCCDMDGEVVLHHIHPSAVQRAVRNAMRAASLPRPGSCHTLRHSFATQLLSQGTDIRTVQELLGHKSVETTQIYTHVLGKEFAGVRSPLG</sequence>
<dbReference type="Pfam" id="PF00589">
    <property type="entry name" value="Phage_integrase"/>
    <property type="match status" value="1"/>
</dbReference>
<feature type="domain" description="Tyr recombinase" evidence="3">
    <location>
        <begin position="1"/>
        <end position="154"/>
    </location>
</feature>
<gene>
    <name evidence="4" type="ORF">SAMN05192555_1162</name>
</gene>
<dbReference type="PANTHER" id="PTHR30349:SF64">
    <property type="entry name" value="PROPHAGE INTEGRASE INTD-RELATED"/>
    <property type="match status" value="1"/>
</dbReference>
<dbReference type="InterPro" id="IPR013762">
    <property type="entry name" value="Integrase-like_cat_sf"/>
</dbReference>
<keyword evidence="2" id="KW-0233">DNA recombination</keyword>
<keyword evidence="5" id="KW-1185">Reference proteome</keyword>